<comment type="caution">
    <text evidence="1">The sequence shown here is derived from an EMBL/GenBank/DDBJ whole genome shotgun (WGS) entry which is preliminary data.</text>
</comment>
<evidence type="ECO:0000313" key="1">
    <source>
        <dbReference type="EMBL" id="MCY1140069.1"/>
    </source>
</evidence>
<organism evidence="1 2">
    <name type="scientific">Paractinoplanes pyxinae</name>
    <dbReference type="NCBI Taxonomy" id="2997416"/>
    <lineage>
        <taxon>Bacteria</taxon>
        <taxon>Bacillati</taxon>
        <taxon>Actinomycetota</taxon>
        <taxon>Actinomycetes</taxon>
        <taxon>Micromonosporales</taxon>
        <taxon>Micromonosporaceae</taxon>
        <taxon>Paractinoplanes</taxon>
    </lineage>
</organism>
<proteinExistence type="predicted"/>
<name>A0ABT4B0T6_9ACTN</name>
<dbReference type="Proteomes" id="UP001151002">
    <property type="component" value="Unassembled WGS sequence"/>
</dbReference>
<evidence type="ECO:0000313" key="2">
    <source>
        <dbReference type="Proteomes" id="UP001151002"/>
    </source>
</evidence>
<sequence>MNDATSSLGVSVRTDAGAYRVRFYNWTNCSSANGYVDREVSGSGYNNRTDFGLDFYGLDDWIGSVQIFAI</sequence>
<protein>
    <submittedName>
        <fullName evidence="1">Uncharacterized protein</fullName>
    </submittedName>
</protein>
<dbReference type="RefSeq" id="WP_267564215.1">
    <property type="nucleotide sequence ID" value="NZ_JAPNTZ010000006.1"/>
</dbReference>
<keyword evidence="2" id="KW-1185">Reference proteome</keyword>
<gene>
    <name evidence="1" type="ORF">OWR29_18850</name>
</gene>
<accession>A0ABT4B0T6</accession>
<dbReference type="EMBL" id="JAPNTZ010000006">
    <property type="protein sequence ID" value="MCY1140069.1"/>
    <property type="molecule type" value="Genomic_DNA"/>
</dbReference>
<reference evidence="1" key="1">
    <citation type="submission" date="2022-11" db="EMBL/GenBank/DDBJ databases">
        <authorList>
            <person name="Somphong A."/>
            <person name="Phongsopitanun W."/>
        </authorList>
    </citation>
    <scope>NUCLEOTIDE SEQUENCE</scope>
    <source>
        <strain evidence="1">Pm04-4</strain>
    </source>
</reference>